<dbReference type="EMBL" id="QKYU01000020">
    <property type="protein sequence ID" value="PZW41839.1"/>
    <property type="molecule type" value="Genomic_DNA"/>
</dbReference>
<dbReference type="OrthoDB" id="9789567at2"/>
<evidence type="ECO:0000313" key="3">
    <source>
        <dbReference type="Proteomes" id="UP000249688"/>
    </source>
</evidence>
<evidence type="ECO:0000256" key="1">
    <source>
        <dbReference type="ARBA" id="ARBA00022785"/>
    </source>
</evidence>
<name>A0A2W7I6G5_9PROT</name>
<dbReference type="Gene3D" id="3.40.50.620">
    <property type="entry name" value="HUPs"/>
    <property type="match status" value="1"/>
</dbReference>
<protein>
    <submittedName>
        <fullName evidence="2">Queuosine biosynthesis protein QueC</fullName>
    </submittedName>
</protein>
<dbReference type="SUPFAM" id="SSF52402">
    <property type="entry name" value="Adenine nucleotide alpha hydrolases-like"/>
    <property type="match status" value="1"/>
</dbReference>
<keyword evidence="1" id="KW-0671">Queuosine biosynthesis</keyword>
<gene>
    <name evidence="2" type="ORF">C8P66_12029</name>
</gene>
<sequence>MKQFDIECGVAAPSHADAIAMNVHGPGKNVNLRVDYITRTMVGNVPDLLIDLLEVAAYVYCADQRLKRGSLQLTNFGESWRRSLRFSIPVRLPEVWQQDRIQSMLADTLGFLSDDSYSFEFRKATDPFQPRDVYFHDLIDASQDCDEVSMFSGGVDSFAGGLQDVVLDKRSVCLVGHSSSTKVQSIQQTLVDALKERGHERRISYIPVWVTNENVNANEYTQRTRSFLFACLGLVIARMSGKDRFTFYENGVVSINPPVAGDVVGGRATRTTHPRVFRGLEELFSTLLDRPISIRNPLQWLTKREVTLKIKEAGMADLLALTNSCTRPRSWTTKQKHCGACSQCIDRRFGVMAADMASFEPAENYKIDLLTADRSAKDDLRMAVSYVTFFKKVGSTPKERFLVEFPEVVSALDSFNDLSAAEAGNGLYDLFQRQAAAVESVITAGLQEHSRALFRNELPPASLLAVCFSRSSIEVAPPSDYDKQAKAFIDRLSVPVLEFAIDKDGKVVVFRDGTTLSGANFRLAEELLANFRDAKAAGQAVPFLAPADLAVRLGISEQSMRQQLTRLRTAIEPLSVSLGVVLDQNSFIENKERAGYRLNPNLRELSLADMREPPAP</sequence>
<accession>A0A2W7I6G5</accession>
<dbReference type="AlphaFoldDB" id="A0A2W7I6G5"/>
<proteinExistence type="predicted"/>
<reference evidence="2 3" key="1">
    <citation type="submission" date="2018-06" db="EMBL/GenBank/DDBJ databases">
        <title>Genomic Encyclopedia of Archaeal and Bacterial Type Strains, Phase II (KMG-II): from individual species to whole genera.</title>
        <authorList>
            <person name="Goeker M."/>
        </authorList>
    </citation>
    <scope>NUCLEOTIDE SEQUENCE [LARGE SCALE GENOMIC DNA]</scope>
    <source>
        <strain evidence="2 3">DSM 24525</strain>
    </source>
</reference>
<dbReference type="Pfam" id="PF06508">
    <property type="entry name" value="QueC"/>
    <property type="match status" value="1"/>
</dbReference>
<evidence type="ECO:0000313" key="2">
    <source>
        <dbReference type="EMBL" id="PZW41839.1"/>
    </source>
</evidence>
<dbReference type="Proteomes" id="UP000249688">
    <property type="component" value="Unassembled WGS sequence"/>
</dbReference>
<organism evidence="2 3">
    <name type="scientific">Humitalea rosea</name>
    <dbReference type="NCBI Taxonomy" id="990373"/>
    <lineage>
        <taxon>Bacteria</taxon>
        <taxon>Pseudomonadati</taxon>
        <taxon>Pseudomonadota</taxon>
        <taxon>Alphaproteobacteria</taxon>
        <taxon>Acetobacterales</taxon>
        <taxon>Roseomonadaceae</taxon>
        <taxon>Humitalea</taxon>
    </lineage>
</organism>
<dbReference type="InterPro" id="IPR018317">
    <property type="entry name" value="QueC"/>
</dbReference>
<dbReference type="RefSeq" id="WP_111399416.1">
    <property type="nucleotide sequence ID" value="NZ_QKYU01000020.1"/>
</dbReference>
<dbReference type="InterPro" id="IPR014729">
    <property type="entry name" value="Rossmann-like_a/b/a_fold"/>
</dbReference>
<comment type="caution">
    <text evidence="2">The sequence shown here is derived from an EMBL/GenBank/DDBJ whole genome shotgun (WGS) entry which is preliminary data.</text>
</comment>
<dbReference type="GO" id="GO:0008616">
    <property type="term" value="P:tRNA queuosine(34) biosynthetic process"/>
    <property type="evidence" value="ECO:0007669"/>
    <property type="project" value="UniProtKB-KW"/>
</dbReference>
<keyword evidence="3" id="KW-1185">Reference proteome</keyword>